<dbReference type="Proteomes" id="UP001596267">
    <property type="component" value="Unassembled WGS sequence"/>
</dbReference>
<gene>
    <name evidence="1" type="ORF">ACFP7A_04950</name>
</gene>
<organism evidence="1 2">
    <name type="scientific">Sporolactobacillus kofuensis</name>
    <dbReference type="NCBI Taxonomy" id="269672"/>
    <lineage>
        <taxon>Bacteria</taxon>
        <taxon>Bacillati</taxon>
        <taxon>Bacillota</taxon>
        <taxon>Bacilli</taxon>
        <taxon>Bacillales</taxon>
        <taxon>Sporolactobacillaceae</taxon>
        <taxon>Sporolactobacillus</taxon>
    </lineage>
</organism>
<dbReference type="SUPFAM" id="SSF110849">
    <property type="entry name" value="ParB/Sulfiredoxin"/>
    <property type="match status" value="1"/>
</dbReference>
<keyword evidence="2" id="KW-1185">Reference proteome</keyword>
<evidence type="ECO:0000313" key="1">
    <source>
        <dbReference type="EMBL" id="MFC6385944.1"/>
    </source>
</evidence>
<reference evidence="2" key="1">
    <citation type="journal article" date="2019" name="Int. J. Syst. Evol. Microbiol.">
        <title>The Global Catalogue of Microorganisms (GCM) 10K type strain sequencing project: providing services to taxonomists for standard genome sequencing and annotation.</title>
        <authorList>
            <consortium name="The Broad Institute Genomics Platform"/>
            <consortium name="The Broad Institute Genome Sequencing Center for Infectious Disease"/>
            <person name="Wu L."/>
            <person name="Ma J."/>
        </authorList>
    </citation>
    <scope>NUCLEOTIDE SEQUENCE [LARGE SCALE GENOMIC DNA]</scope>
    <source>
        <strain evidence="2">CCUG 42001</strain>
    </source>
</reference>
<dbReference type="Gene3D" id="3.90.1530.10">
    <property type="entry name" value="Conserved hypothetical protein from pyrococcus furiosus pfu- 392566-001, ParB domain"/>
    <property type="match status" value="1"/>
</dbReference>
<comment type="caution">
    <text evidence="1">The sequence shown here is derived from an EMBL/GenBank/DDBJ whole genome shotgun (WGS) entry which is preliminary data.</text>
</comment>
<protein>
    <recommendedName>
        <fullName evidence="3">ParB/Sulfiredoxin domain-containing protein</fullName>
    </recommendedName>
</protein>
<dbReference type="EMBL" id="JBHSTQ010000003">
    <property type="protein sequence ID" value="MFC6385944.1"/>
    <property type="molecule type" value="Genomic_DNA"/>
</dbReference>
<accession>A0ABW1WCN6</accession>
<dbReference type="RefSeq" id="WP_253052351.1">
    <property type="nucleotide sequence ID" value="NZ_JAMXWN010000002.1"/>
</dbReference>
<evidence type="ECO:0000313" key="2">
    <source>
        <dbReference type="Proteomes" id="UP001596267"/>
    </source>
</evidence>
<evidence type="ECO:0008006" key="3">
    <source>
        <dbReference type="Google" id="ProtNLM"/>
    </source>
</evidence>
<dbReference type="InterPro" id="IPR036086">
    <property type="entry name" value="ParB/Sulfiredoxin_sf"/>
</dbReference>
<proteinExistence type="predicted"/>
<sequence>MLITFSMIQVPVDMICPTYDTQISKRQLNKLVKQLRADAALPKMIIVEKKESGNDFWLVAGYDNYLAYQKCGYKLVSCFCQPRTDEVFKRLEQLQWMYSGNSGWMDKHLKIADLMRKEKSISFIAEAIGVHVSDIKRYLIDPAIPEPIVKKALKNNSSFPLLNDIVRLDESWWIRNQLFERAVLPGRQPNNFTLDKMQKLKWLLKIKPFVRLVEDTERWSVIQLTVIHYKERLIDEMKKEVEKRL</sequence>
<name>A0ABW1WCN6_9BACL</name>